<dbReference type="EMBL" id="BOPG01000128">
    <property type="protein sequence ID" value="GIJ64765.1"/>
    <property type="molecule type" value="Genomic_DNA"/>
</dbReference>
<reference evidence="2" key="1">
    <citation type="submission" date="2021-01" db="EMBL/GenBank/DDBJ databases">
        <title>Whole genome shotgun sequence of Virgisporangium aurantiacum NBRC 16421.</title>
        <authorList>
            <person name="Komaki H."/>
            <person name="Tamura T."/>
        </authorList>
    </citation>
    <scope>NUCLEOTIDE SEQUENCE</scope>
    <source>
        <strain evidence="2">NBRC 16421</strain>
    </source>
</reference>
<comment type="caution">
    <text evidence="2">The sequence shown here is derived from an EMBL/GenBank/DDBJ whole genome shotgun (WGS) entry which is preliminary data.</text>
</comment>
<evidence type="ECO:0000313" key="2">
    <source>
        <dbReference type="EMBL" id="GIJ64765.1"/>
    </source>
</evidence>
<keyword evidence="3" id="KW-1185">Reference proteome</keyword>
<dbReference type="Proteomes" id="UP000612585">
    <property type="component" value="Unassembled WGS sequence"/>
</dbReference>
<dbReference type="AlphaFoldDB" id="A0A8J4E751"/>
<protein>
    <submittedName>
        <fullName evidence="2">Uncharacterized protein</fullName>
    </submittedName>
</protein>
<gene>
    <name evidence="2" type="ORF">Vau01_122810</name>
</gene>
<name>A0A8J4E751_9ACTN</name>
<evidence type="ECO:0000256" key="1">
    <source>
        <dbReference type="SAM" id="MobiDB-lite"/>
    </source>
</evidence>
<feature type="compositionally biased region" description="Basic residues" evidence="1">
    <location>
        <begin position="77"/>
        <end position="87"/>
    </location>
</feature>
<evidence type="ECO:0000313" key="3">
    <source>
        <dbReference type="Proteomes" id="UP000612585"/>
    </source>
</evidence>
<proteinExistence type="predicted"/>
<accession>A0A8J4E751</accession>
<sequence>MLVAAISTLILGSASLLVTWDLTRRAIHQGRGLTITKTPGITRITLQASPVPKAESELRSAEFEDPPNPQPRSLSPRGKRKRKGGGR</sequence>
<organism evidence="2 3">
    <name type="scientific">Virgisporangium aurantiacum</name>
    <dbReference type="NCBI Taxonomy" id="175570"/>
    <lineage>
        <taxon>Bacteria</taxon>
        <taxon>Bacillati</taxon>
        <taxon>Actinomycetota</taxon>
        <taxon>Actinomycetes</taxon>
        <taxon>Micromonosporales</taxon>
        <taxon>Micromonosporaceae</taxon>
        <taxon>Virgisporangium</taxon>
    </lineage>
</organism>
<feature type="region of interest" description="Disordered" evidence="1">
    <location>
        <begin position="47"/>
        <end position="87"/>
    </location>
</feature>